<dbReference type="GO" id="GO:0003729">
    <property type="term" value="F:mRNA binding"/>
    <property type="evidence" value="ECO:0007669"/>
    <property type="project" value="TreeGrafter"/>
</dbReference>
<comment type="subcellular location">
    <subcellularLocation>
        <location evidence="1 13">Nucleus</location>
    </subcellularLocation>
</comment>
<evidence type="ECO:0000256" key="5">
    <source>
        <dbReference type="ARBA" id="ARBA00022723"/>
    </source>
</evidence>
<keyword evidence="9 13" id="KW-0508">mRNA splicing</keyword>
<feature type="region of interest" description="Disordered" evidence="14">
    <location>
        <begin position="238"/>
        <end position="257"/>
    </location>
</feature>
<dbReference type="Pfam" id="PF22675">
    <property type="entry name" value="KH-I_KHDC4-BBP"/>
    <property type="match status" value="1"/>
</dbReference>
<evidence type="ECO:0000313" key="16">
    <source>
        <dbReference type="EMBL" id="CAG8552024.1"/>
    </source>
</evidence>
<evidence type="ECO:0000256" key="7">
    <source>
        <dbReference type="ARBA" id="ARBA00022833"/>
    </source>
</evidence>
<dbReference type="GO" id="GO:0045131">
    <property type="term" value="F:pre-mRNA branch point binding"/>
    <property type="evidence" value="ECO:0007669"/>
    <property type="project" value="UniProtKB-UniRule"/>
</dbReference>
<dbReference type="PANTHER" id="PTHR11208">
    <property type="entry name" value="RNA-BINDING PROTEIN RELATED"/>
    <property type="match status" value="1"/>
</dbReference>
<dbReference type="GO" id="GO:0048024">
    <property type="term" value="P:regulation of mRNA splicing, via spliceosome"/>
    <property type="evidence" value="ECO:0007669"/>
    <property type="project" value="TreeGrafter"/>
</dbReference>
<sequence length="573" mass="62763">MWKSNPSITGTNNIPLGRRRMGSSSDDGNRPSDTDDTQLNSEDSKDSTNRTSIKRPSEDVVDDSETTNADQQFDAAEERRKKRRSRWGSEDSKVNIPGLPTAITASMTKEQLDTYLLHMRLEEIGRKLRTGDYIPPERERSVSPEPIYDSQGKRVNTREYRYRKKLEDERHRLIEEAVKRNPDFKPPADYKRPTKVQDKVYIPAKEFPEINFIGLLIGPRGNTLKKMEAESGAKISIRGRGSVKEGKSRTDAAANSNQDEDLHCLVTAELEDKVVKAVKMINKIIETSASVPEGQNELKRQQLRELAALNGTLRDDENQICTNCGATGHRKYECNESQNFTINLTCRICDGHGHTARDCMERNNPEALQQAKQRDQKLDSEYLNLMAELGESVDGGRTDLGGRTGHYGPSTASRPPWAAAATAATTAVPVPSSPTSAAPPWAKSSITTPPGTSSSIPPWQQSASSVPPPPGYSQTPPPPGVSPTTSPTSISPTSSVPPAPWSSNRPYSTAPAPNTLTSPSGPYPPGGYPPASYYGYGGYGSAYGSGYQQSAYGNVAGDRLYERVWNYALIGEQ</sequence>
<dbReference type="PROSITE" id="PS50158">
    <property type="entry name" value="ZF_CCHC"/>
    <property type="match status" value="1"/>
</dbReference>
<dbReference type="Pfam" id="PF16275">
    <property type="entry name" value="SF1-HH"/>
    <property type="match status" value="1"/>
</dbReference>
<keyword evidence="7 13" id="KW-0862">Zinc</keyword>
<dbReference type="GO" id="GO:0008270">
    <property type="term" value="F:zinc ion binding"/>
    <property type="evidence" value="ECO:0007669"/>
    <property type="project" value="UniProtKB-UniRule"/>
</dbReference>
<evidence type="ECO:0000259" key="15">
    <source>
        <dbReference type="PROSITE" id="PS50158"/>
    </source>
</evidence>
<organism evidence="16 17">
    <name type="scientific">Paraglomus brasilianum</name>
    <dbReference type="NCBI Taxonomy" id="144538"/>
    <lineage>
        <taxon>Eukaryota</taxon>
        <taxon>Fungi</taxon>
        <taxon>Fungi incertae sedis</taxon>
        <taxon>Mucoromycota</taxon>
        <taxon>Glomeromycotina</taxon>
        <taxon>Glomeromycetes</taxon>
        <taxon>Paraglomerales</taxon>
        <taxon>Paraglomeraceae</taxon>
        <taxon>Paraglomus</taxon>
    </lineage>
</organism>
<evidence type="ECO:0000256" key="6">
    <source>
        <dbReference type="ARBA" id="ARBA00022771"/>
    </source>
</evidence>
<dbReference type="AlphaFoldDB" id="A0A9N9B3H9"/>
<dbReference type="GO" id="GO:0005829">
    <property type="term" value="C:cytosol"/>
    <property type="evidence" value="ECO:0007669"/>
    <property type="project" value="UniProtKB-ARBA"/>
</dbReference>
<comment type="caution">
    <text evidence="16">The sequence shown here is derived from an EMBL/GenBank/DDBJ whole genome shotgun (WGS) entry which is preliminary data.</text>
</comment>
<dbReference type="OrthoDB" id="6777263at2759"/>
<gene>
    <name evidence="16" type="ORF">PBRASI_LOCUS5140</name>
</gene>
<dbReference type="PANTHER" id="PTHR11208:SF45">
    <property type="entry name" value="SPLICING FACTOR 1"/>
    <property type="match status" value="1"/>
</dbReference>
<evidence type="ECO:0000256" key="8">
    <source>
        <dbReference type="ARBA" id="ARBA00022884"/>
    </source>
</evidence>
<dbReference type="Gene3D" id="4.10.60.10">
    <property type="entry name" value="Zinc finger, CCHC-type"/>
    <property type="match status" value="1"/>
</dbReference>
<evidence type="ECO:0000256" key="10">
    <source>
        <dbReference type="ARBA" id="ARBA00023242"/>
    </source>
</evidence>
<dbReference type="InterPro" id="IPR036612">
    <property type="entry name" value="KH_dom_type_1_sf"/>
</dbReference>
<dbReference type="InterPro" id="IPR055256">
    <property type="entry name" value="KH_1_KHDC4/BBP-like"/>
</dbReference>
<feature type="domain" description="CCHC-type" evidence="15">
    <location>
        <begin position="321"/>
        <end position="336"/>
    </location>
</feature>
<evidence type="ECO:0000256" key="3">
    <source>
        <dbReference type="ARBA" id="ARBA00017984"/>
    </source>
</evidence>
<feature type="compositionally biased region" description="Polar residues" evidence="14">
    <location>
        <begin position="501"/>
        <end position="517"/>
    </location>
</feature>
<keyword evidence="17" id="KW-1185">Reference proteome</keyword>
<keyword evidence="6 11" id="KW-0863">Zinc-finger</keyword>
<dbReference type="Pfam" id="PF00098">
    <property type="entry name" value="zf-CCHC"/>
    <property type="match status" value="2"/>
</dbReference>
<evidence type="ECO:0000256" key="11">
    <source>
        <dbReference type="PROSITE-ProRule" id="PRU00047"/>
    </source>
</evidence>
<comment type="similarity">
    <text evidence="2 13">Belongs to the BBP/SF1 family.</text>
</comment>
<dbReference type="Gene3D" id="6.10.140.1790">
    <property type="match status" value="1"/>
</dbReference>
<evidence type="ECO:0000256" key="9">
    <source>
        <dbReference type="ARBA" id="ARBA00023187"/>
    </source>
</evidence>
<dbReference type="SUPFAM" id="SSF57756">
    <property type="entry name" value="Retrovirus zinc finger-like domains"/>
    <property type="match status" value="1"/>
</dbReference>
<dbReference type="InterPro" id="IPR045071">
    <property type="entry name" value="BBP-like"/>
</dbReference>
<dbReference type="Proteomes" id="UP000789739">
    <property type="component" value="Unassembled WGS sequence"/>
</dbReference>
<dbReference type="SUPFAM" id="SSF54791">
    <property type="entry name" value="Eukaryotic type KH-domain (KH-domain type I)"/>
    <property type="match status" value="1"/>
</dbReference>
<evidence type="ECO:0000256" key="12">
    <source>
        <dbReference type="PROSITE-ProRule" id="PRU00117"/>
    </source>
</evidence>
<dbReference type="SMART" id="SM00322">
    <property type="entry name" value="KH"/>
    <property type="match status" value="1"/>
</dbReference>
<feature type="compositionally biased region" description="Low complexity" evidence="14">
    <location>
        <begin position="409"/>
        <end position="458"/>
    </location>
</feature>
<accession>A0A9N9B3H9</accession>
<dbReference type="PROSITE" id="PS50084">
    <property type="entry name" value="KH_TYPE_1"/>
    <property type="match status" value="1"/>
</dbReference>
<evidence type="ECO:0000313" key="17">
    <source>
        <dbReference type="Proteomes" id="UP000789739"/>
    </source>
</evidence>
<reference evidence="16" key="1">
    <citation type="submission" date="2021-06" db="EMBL/GenBank/DDBJ databases">
        <authorList>
            <person name="Kallberg Y."/>
            <person name="Tangrot J."/>
            <person name="Rosling A."/>
        </authorList>
    </citation>
    <scope>NUCLEOTIDE SEQUENCE</scope>
    <source>
        <strain evidence="16">BR232B</strain>
    </source>
</reference>
<keyword evidence="8 12" id="KW-0694">RNA-binding</keyword>
<dbReference type="InterPro" id="IPR004087">
    <property type="entry name" value="KH_dom"/>
</dbReference>
<feature type="compositionally biased region" description="Pro residues" evidence="14">
    <location>
        <begin position="466"/>
        <end position="481"/>
    </location>
</feature>
<keyword evidence="13" id="KW-0747">Spliceosome</keyword>
<dbReference type="InterPro" id="IPR032570">
    <property type="entry name" value="SF1-HH"/>
</dbReference>
<keyword evidence="5 13" id="KW-0479">Metal-binding</keyword>
<dbReference type="GO" id="GO:0000243">
    <property type="term" value="C:commitment complex"/>
    <property type="evidence" value="ECO:0007669"/>
    <property type="project" value="UniProtKB-ARBA"/>
</dbReference>
<dbReference type="InterPro" id="IPR001878">
    <property type="entry name" value="Znf_CCHC"/>
</dbReference>
<dbReference type="SMART" id="SM00343">
    <property type="entry name" value="ZnF_C2HC"/>
    <property type="match status" value="2"/>
</dbReference>
<keyword evidence="10 13" id="KW-0539">Nucleus</keyword>
<feature type="region of interest" description="Disordered" evidence="14">
    <location>
        <begin position="393"/>
        <end position="524"/>
    </location>
</feature>
<dbReference type="GO" id="GO:0000398">
    <property type="term" value="P:mRNA splicing, via spliceosome"/>
    <property type="evidence" value="ECO:0007669"/>
    <property type="project" value="UniProtKB-UniRule"/>
</dbReference>
<comment type="function">
    <text evidence="13">Necessary for the splicing of pre-mRNA. Has a role in the recognition of the branch site (5'-UACUAAC-3'), the pyrimidine tract and the 3'-splice site at the 3'-end of introns.</text>
</comment>
<dbReference type="Gene3D" id="3.30.1370.10">
    <property type="entry name" value="K Homology domain, type 1"/>
    <property type="match status" value="1"/>
</dbReference>
<dbReference type="CDD" id="cd02395">
    <property type="entry name" value="KH-I_BBP"/>
    <property type="match status" value="1"/>
</dbReference>
<evidence type="ECO:0000256" key="1">
    <source>
        <dbReference type="ARBA" id="ARBA00004123"/>
    </source>
</evidence>
<dbReference type="EMBL" id="CAJVPI010000579">
    <property type="protein sequence ID" value="CAG8552024.1"/>
    <property type="molecule type" value="Genomic_DNA"/>
</dbReference>
<evidence type="ECO:0000256" key="2">
    <source>
        <dbReference type="ARBA" id="ARBA00010382"/>
    </source>
</evidence>
<evidence type="ECO:0000256" key="4">
    <source>
        <dbReference type="ARBA" id="ARBA00022664"/>
    </source>
</evidence>
<evidence type="ECO:0000256" key="14">
    <source>
        <dbReference type="SAM" id="MobiDB-lite"/>
    </source>
</evidence>
<proteinExistence type="inferred from homology"/>
<keyword evidence="4 13" id="KW-0507">mRNA processing</keyword>
<dbReference type="InterPro" id="IPR047086">
    <property type="entry name" value="SF1-HH_sf"/>
</dbReference>
<protein>
    <recommendedName>
        <fullName evidence="3 13">Branchpoint-bridging protein</fullName>
    </recommendedName>
</protein>
<name>A0A9N9B3H9_9GLOM</name>
<dbReference type="InterPro" id="IPR036875">
    <property type="entry name" value="Znf_CCHC_sf"/>
</dbReference>
<feature type="region of interest" description="Disordered" evidence="14">
    <location>
        <begin position="1"/>
        <end position="99"/>
    </location>
</feature>
<dbReference type="FunFam" id="3.30.1370.10:FF:000024">
    <property type="entry name" value="Branchpoint-bridging protein-like protein"/>
    <property type="match status" value="1"/>
</dbReference>
<feature type="compositionally biased region" description="Polar residues" evidence="14">
    <location>
        <begin position="1"/>
        <end position="14"/>
    </location>
</feature>
<evidence type="ECO:0000256" key="13">
    <source>
        <dbReference type="RuleBase" id="RU367126"/>
    </source>
</evidence>
<feature type="compositionally biased region" description="Low complexity" evidence="14">
    <location>
        <begin position="482"/>
        <end position="494"/>
    </location>
</feature>